<dbReference type="Gene3D" id="3.40.50.150">
    <property type="entry name" value="Vaccinia Virus protein VP39"/>
    <property type="match status" value="1"/>
</dbReference>
<reference evidence="10" key="2">
    <citation type="submission" date="2020-10" db="UniProtKB">
        <authorList>
            <consortium name="WormBaseParasite"/>
        </authorList>
    </citation>
    <scope>IDENTIFICATION</scope>
</reference>
<dbReference type="GO" id="GO:0018025">
    <property type="term" value="F:calmodulin-lysine N-methyltransferase activity"/>
    <property type="evidence" value="ECO:0007669"/>
    <property type="project" value="UniProtKB-EC"/>
</dbReference>
<evidence type="ECO:0000256" key="5">
    <source>
        <dbReference type="ARBA" id="ARBA00022490"/>
    </source>
</evidence>
<dbReference type="EC" id="2.1.1.60" evidence="3"/>
<dbReference type="Proteomes" id="UP000492821">
    <property type="component" value="Unassembled WGS sequence"/>
</dbReference>
<evidence type="ECO:0000256" key="2">
    <source>
        <dbReference type="ARBA" id="ARBA00004496"/>
    </source>
</evidence>
<protein>
    <recommendedName>
        <fullName evidence="4">Calmodulin-lysine N-methyltransferase</fullName>
        <ecNumber evidence="3">2.1.1.60</ecNumber>
    </recommendedName>
</protein>
<keyword evidence="8" id="KW-0539">Nucleus</keyword>
<dbReference type="InterPro" id="IPR019410">
    <property type="entry name" value="Methyltransf_16"/>
</dbReference>
<evidence type="ECO:0000256" key="3">
    <source>
        <dbReference type="ARBA" id="ARBA00011914"/>
    </source>
</evidence>
<dbReference type="PANTHER" id="PTHR13539">
    <property type="entry name" value="CALMODULIN-LYSINE N-METHYLTRANSFERASE"/>
    <property type="match status" value="1"/>
</dbReference>
<dbReference type="PANTHER" id="PTHR13539:SF3">
    <property type="entry name" value="CALMODULIN-LYSINE N-METHYLTRANSFERASE"/>
    <property type="match status" value="1"/>
</dbReference>
<sequence>MSDEIQVIEKPEASSPAVPVDPIAKAMKPIVDQNVQGPPAAKKLMSPATKEKAKRRWIFASNKINTNKKARSDEPENADNIPEATYGLYSLTQLDDPENDDKGTWMTLKWNAGMMPKNTEQPDAPPRVLPDVIVRMLSSNNLPVEVLQGFNNTGNVRIWPSEECLAWIIATGYGDRFKGKKVLELGCGMTALASICASYFAESVVASDGSEIAVANAAKCIARNNRQNVTTVCHKWGEAVAIKDLYAFDYIIAGDCLFEQENIEAFVKTVEQYLASNGNAFIVSPERGGSLLKFIEKVKDLKLIVEKRDLCPVVAERLAKLKTDKGEAFDATLDLKVVVIRRPTAP</sequence>
<dbReference type="InterPro" id="IPR029063">
    <property type="entry name" value="SAM-dependent_MTases_sf"/>
</dbReference>
<dbReference type="SUPFAM" id="SSF53335">
    <property type="entry name" value="S-adenosyl-L-methionine-dependent methyltransferases"/>
    <property type="match status" value="1"/>
</dbReference>
<evidence type="ECO:0000256" key="8">
    <source>
        <dbReference type="ARBA" id="ARBA00023242"/>
    </source>
</evidence>
<dbReference type="GO" id="GO:0005737">
    <property type="term" value="C:cytoplasm"/>
    <property type="evidence" value="ECO:0007669"/>
    <property type="project" value="UniProtKB-SubCell"/>
</dbReference>
<dbReference type="CDD" id="cd02440">
    <property type="entry name" value="AdoMet_MTases"/>
    <property type="match status" value="1"/>
</dbReference>
<evidence type="ECO:0000256" key="1">
    <source>
        <dbReference type="ARBA" id="ARBA00004123"/>
    </source>
</evidence>
<dbReference type="Pfam" id="PF10294">
    <property type="entry name" value="Methyltransf_16"/>
    <property type="match status" value="1"/>
</dbReference>
<keyword evidence="6" id="KW-0489">Methyltransferase</keyword>
<name>A0A7E4V5K1_PANRE</name>
<evidence type="ECO:0000313" key="10">
    <source>
        <dbReference type="WBParaSite" id="Pan_g16387.t1"/>
    </source>
</evidence>
<evidence type="ECO:0000256" key="4">
    <source>
        <dbReference type="ARBA" id="ARBA00020594"/>
    </source>
</evidence>
<dbReference type="WBParaSite" id="Pan_g16387.t1">
    <property type="protein sequence ID" value="Pan_g16387.t1"/>
    <property type="gene ID" value="Pan_g16387"/>
</dbReference>
<proteinExistence type="predicted"/>
<comment type="subcellular location">
    <subcellularLocation>
        <location evidence="2">Cytoplasm</location>
    </subcellularLocation>
    <subcellularLocation>
        <location evidence="1">Nucleus</location>
    </subcellularLocation>
</comment>
<reference evidence="9" key="1">
    <citation type="journal article" date="2013" name="Genetics">
        <title>The draft genome and transcriptome of Panagrellus redivivus are shaped by the harsh demands of a free-living lifestyle.</title>
        <authorList>
            <person name="Srinivasan J."/>
            <person name="Dillman A.R."/>
            <person name="Macchietto M.G."/>
            <person name="Heikkinen L."/>
            <person name="Lakso M."/>
            <person name="Fracchia K.M."/>
            <person name="Antoshechkin I."/>
            <person name="Mortazavi A."/>
            <person name="Wong G."/>
            <person name="Sternberg P.W."/>
        </authorList>
    </citation>
    <scope>NUCLEOTIDE SEQUENCE [LARGE SCALE GENOMIC DNA]</scope>
    <source>
        <strain evidence="9">MT8872</strain>
    </source>
</reference>
<dbReference type="GO" id="GO:0032259">
    <property type="term" value="P:methylation"/>
    <property type="evidence" value="ECO:0007669"/>
    <property type="project" value="UniProtKB-KW"/>
</dbReference>
<dbReference type="GO" id="GO:0005634">
    <property type="term" value="C:nucleus"/>
    <property type="evidence" value="ECO:0007669"/>
    <property type="project" value="UniProtKB-SubCell"/>
</dbReference>
<evidence type="ECO:0000256" key="6">
    <source>
        <dbReference type="ARBA" id="ARBA00022603"/>
    </source>
</evidence>
<keyword evidence="7" id="KW-0808">Transferase</keyword>
<keyword evidence="9" id="KW-1185">Reference proteome</keyword>
<organism evidence="9 10">
    <name type="scientific">Panagrellus redivivus</name>
    <name type="common">Microworm</name>
    <dbReference type="NCBI Taxonomy" id="6233"/>
    <lineage>
        <taxon>Eukaryota</taxon>
        <taxon>Metazoa</taxon>
        <taxon>Ecdysozoa</taxon>
        <taxon>Nematoda</taxon>
        <taxon>Chromadorea</taxon>
        <taxon>Rhabditida</taxon>
        <taxon>Tylenchina</taxon>
        <taxon>Panagrolaimomorpha</taxon>
        <taxon>Panagrolaimoidea</taxon>
        <taxon>Panagrolaimidae</taxon>
        <taxon>Panagrellus</taxon>
    </lineage>
</organism>
<evidence type="ECO:0000256" key="7">
    <source>
        <dbReference type="ARBA" id="ARBA00022679"/>
    </source>
</evidence>
<accession>A0A7E4V5K1</accession>
<dbReference type="InterPro" id="IPR025800">
    <property type="entry name" value="CaM-Lys-N-MeTrfase"/>
</dbReference>
<dbReference type="AlphaFoldDB" id="A0A7E4V5K1"/>
<evidence type="ECO:0000313" key="9">
    <source>
        <dbReference type="Proteomes" id="UP000492821"/>
    </source>
</evidence>
<keyword evidence="5" id="KW-0963">Cytoplasm</keyword>